<organism evidence="2 3">
    <name type="scientific">Mycena albidolilacea</name>
    <dbReference type="NCBI Taxonomy" id="1033008"/>
    <lineage>
        <taxon>Eukaryota</taxon>
        <taxon>Fungi</taxon>
        <taxon>Dikarya</taxon>
        <taxon>Basidiomycota</taxon>
        <taxon>Agaricomycotina</taxon>
        <taxon>Agaricomycetes</taxon>
        <taxon>Agaricomycetidae</taxon>
        <taxon>Agaricales</taxon>
        <taxon>Marasmiineae</taxon>
        <taxon>Mycenaceae</taxon>
        <taxon>Mycena</taxon>
    </lineage>
</organism>
<protein>
    <recommendedName>
        <fullName evidence="4">F-box domain-containing protein</fullName>
    </recommendedName>
</protein>
<sequence length="335" mass="37492">MSVQELRARIEEISSEIHLQPQFSKKLEHDKSLIQRQLNDVVDPVSRLPLQVSSKIFLRCLPPLERSEAGYRHILRVPNATHAPILLLNVCNSWTDIALATPALWTAINSGFPWPKGFDELLQAWFQRARNHPLSVSIRPSSPEIKPILWRCGQQLKHLEIESGEDVAGLGQIFDLFGPSPPHQLSILETLNICGSSWGRNFSGPQILALLGLAPNLVECIFFGISLSDIPAERFVLTRTLVLAALRRLQFGDPERPHWTCDASILKCLSPAVEDLSISFRDPASQPPHPDYPHRPRARVTCRFLAMPPRCSPSALQPPQSRPHLRAARDVPGAH</sequence>
<keyword evidence="3" id="KW-1185">Reference proteome</keyword>
<accession>A0AAD6ZNS4</accession>
<dbReference type="Proteomes" id="UP001218218">
    <property type="component" value="Unassembled WGS sequence"/>
</dbReference>
<proteinExistence type="predicted"/>
<feature type="region of interest" description="Disordered" evidence="1">
    <location>
        <begin position="311"/>
        <end position="335"/>
    </location>
</feature>
<name>A0AAD6ZNS4_9AGAR</name>
<reference evidence="2" key="1">
    <citation type="submission" date="2023-03" db="EMBL/GenBank/DDBJ databases">
        <title>Massive genome expansion in bonnet fungi (Mycena s.s.) driven by repeated elements and novel gene families across ecological guilds.</title>
        <authorList>
            <consortium name="Lawrence Berkeley National Laboratory"/>
            <person name="Harder C.B."/>
            <person name="Miyauchi S."/>
            <person name="Viragh M."/>
            <person name="Kuo A."/>
            <person name="Thoen E."/>
            <person name="Andreopoulos B."/>
            <person name="Lu D."/>
            <person name="Skrede I."/>
            <person name="Drula E."/>
            <person name="Henrissat B."/>
            <person name="Morin E."/>
            <person name="Kohler A."/>
            <person name="Barry K."/>
            <person name="LaButti K."/>
            <person name="Morin E."/>
            <person name="Salamov A."/>
            <person name="Lipzen A."/>
            <person name="Mereny Z."/>
            <person name="Hegedus B."/>
            <person name="Baldrian P."/>
            <person name="Stursova M."/>
            <person name="Weitz H."/>
            <person name="Taylor A."/>
            <person name="Grigoriev I.V."/>
            <person name="Nagy L.G."/>
            <person name="Martin F."/>
            <person name="Kauserud H."/>
        </authorList>
    </citation>
    <scope>NUCLEOTIDE SEQUENCE</scope>
    <source>
        <strain evidence="2">CBHHK002</strain>
    </source>
</reference>
<gene>
    <name evidence="2" type="ORF">DFH08DRAFT_751560</name>
</gene>
<evidence type="ECO:0000313" key="2">
    <source>
        <dbReference type="EMBL" id="KAJ7328973.1"/>
    </source>
</evidence>
<evidence type="ECO:0000256" key="1">
    <source>
        <dbReference type="SAM" id="MobiDB-lite"/>
    </source>
</evidence>
<evidence type="ECO:0008006" key="4">
    <source>
        <dbReference type="Google" id="ProtNLM"/>
    </source>
</evidence>
<comment type="caution">
    <text evidence="2">The sequence shown here is derived from an EMBL/GenBank/DDBJ whole genome shotgun (WGS) entry which is preliminary data.</text>
</comment>
<dbReference type="EMBL" id="JARIHO010000038">
    <property type="protein sequence ID" value="KAJ7328973.1"/>
    <property type="molecule type" value="Genomic_DNA"/>
</dbReference>
<dbReference type="AlphaFoldDB" id="A0AAD6ZNS4"/>
<evidence type="ECO:0000313" key="3">
    <source>
        <dbReference type="Proteomes" id="UP001218218"/>
    </source>
</evidence>